<feature type="domain" description="Agenet" evidence="2">
    <location>
        <begin position="45"/>
        <end position="100"/>
    </location>
</feature>
<gene>
    <name evidence="3" type="ORF">F0562_013894</name>
</gene>
<dbReference type="EMBL" id="CM018049">
    <property type="protein sequence ID" value="KAA8519661.1"/>
    <property type="molecule type" value="Genomic_DNA"/>
</dbReference>
<dbReference type="Proteomes" id="UP000325577">
    <property type="component" value="Linkage Group LG6"/>
</dbReference>
<dbReference type="SMART" id="SM00743">
    <property type="entry name" value="Agenet"/>
    <property type="match status" value="1"/>
</dbReference>
<feature type="region of interest" description="Disordered" evidence="1">
    <location>
        <begin position="109"/>
        <end position="132"/>
    </location>
</feature>
<organism evidence="3 4">
    <name type="scientific">Nyssa sinensis</name>
    <dbReference type="NCBI Taxonomy" id="561372"/>
    <lineage>
        <taxon>Eukaryota</taxon>
        <taxon>Viridiplantae</taxon>
        <taxon>Streptophyta</taxon>
        <taxon>Embryophyta</taxon>
        <taxon>Tracheophyta</taxon>
        <taxon>Spermatophyta</taxon>
        <taxon>Magnoliopsida</taxon>
        <taxon>eudicotyledons</taxon>
        <taxon>Gunneridae</taxon>
        <taxon>Pentapetalae</taxon>
        <taxon>asterids</taxon>
        <taxon>Cornales</taxon>
        <taxon>Nyssaceae</taxon>
        <taxon>Nyssa</taxon>
    </lineage>
</organism>
<dbReference type="PANTHER" id="PTHR31917:SF65">
    <property type="entry name" value="BINDING PROTEIN, PUTATIVE-RELATED"/>
    <property type="match status" value="1"/>
</dbReference>
<name>A0A5J4ZRF7_9ASTE</name>
<evidence type="ECO:0000313" key="4">
    <source>
        <dbReference type="Proteomes" id="UP000325577"/>
    </source>
</evidence>
<protein>
    <recommendedName>
        <fullName evidence="2">Agenet domain-containing protein</fullName>
    </recommendedName>
</protein>
<evidence type="ECO:0000256" key="1">
    <source>
        <dbReference type="SAM" id="MobiDB-lite"/>
    </source>
</evidence>
<proteinExistence type="predicted"/>
<dbReference type="OrthoDB" id="938602at2759"/>
<sequence length="132" mass="15061">MAFPFRHNETVEISRKHEGFFGSHYPAKHSTPATLGLCRPEIPVSKFAVGDRVDACENGGWWVGRISREVDPNYYVQLDSKGKEVHCAFYRVRIHLDWVDGKWVYPGNGPKRDDGEAKEGEHKFSRSFVSPP</sequence>
<accession>A0A5J4ZRF7</accession>
<reference evidence="3 4" key="1">
    <citation type="submission" date="2019-09" db="EMBL/GenBank/DDBJ databases">
        <title>A chromosome-level genome assembly of the Chinese tupelo Nyssa sinensis.</title>
        <authorList>
            <person name="Yang X."/>
            <person name="Kang M."/>
            <person name="Yang Y."/>
            <person name="Xiong H."/>
            <person name="Wang M."/>
            <person name="Zhang Z."/>
            <person name="Wang Z."/>
            <person name="Wu H."/>
            <person name="Ma T."/>
            <person name="Liu J."/>
            <person name="Xi Z."/>
        </authorList>
    </citation>
    <scope>NUCLEOTIDE SEQUENCE [LARGE SCALE GENOMIC DNA]</scope>
    <source>
        <strain evidence="3">J267</strain>
        <tissue evidence="3">Leaf</tissue>
    </source>
</reference>
<dbReference type="InterPro" id="IPR014002">
    <property type="entry name" value="Agenet_dom_plant"/>
</dbReference>
<keyword evidence="4" id="KW-1185">Reference proteome</keyword>
<dbReference type="PANTHER" id="PTHR31917">
    <property type="entry name" value="AGENET DOMAIN-CONTAINING PROTEIN-RELATED"/>
    <property type="match status" value="1"/>
</dbReference>
<dbReference type="AlphaFoldDB" id="A0A5J4ZRF7"/>
<evidence type="ECO:0000259" key="2">
    <source>
        <dbReference type="SMART" id="SM00743"/>
    </source>
</evidence>
<evidence type="ECO:0000313" key="3">
    <source>
        <dbReference type="EMBL" id="KAA8519661.1"/>
    </source>
</evidence>
<feature type="compositionally biased region" description="Basic and acidic residues" evidence="1">
    <location>
        <begin position="110"/>
        <end position="124"/>
    </location>
</feature>